<dbReference type="GO" id="GO:0015179">
    <property type="term" value="F:L-amino acid transmembrane transporter activity"/>
    <property type="evidence" value="ECO:0007669"/>
    <property type="project" value="TreeGrafter"/>
</dbReference>
<comment type="subcellular location">
    <subcellularLocation>
        <location evidence="1">Membrane</location>
        <topology evidence="1">Multi-pass membrane protein</topology>
    </subcellularLocation>
</comment>
<evidence type="ECO:0000313" key="9">
    <source>
        <dbReference type="EMBL" id="PMD40615.1"/>
    </source>
</evidence>
<dbReference type="Pfam" id="PF01490">
    <property type="entry name" value="Aa_trans"/>
    <property type="match status" value="1"/>
</dbReference>
<evidence type="ECO:0000256" key="4">
    <source>
        <dbReference type="ARBA" id="ARBA00022989"/>
    </source>
</evidence>
<dbReference type="EMBL" id="KZ613945">
    <property type="protein sequence ID" value="PMD40615.1"/>
    <property type="molecule type" value="Genomic_DNA"/>
</dbReference>
<keyword evidence="5 7" id="KW-0472">Membrane</keyword>
<evidence type="ECO:0000256" key="3">
    <source>
        <dbReference type="ARBA" id="ARBA00022692"/>
    </source>
</evidence>
<proteinExistence type="inferred from homology"/>
<evidence type="ECO:0000256" key="7">
    <source>
        <dbReference type="SAM" id="Phobius"/>
    </source>
</evidence>
<feature type="region of interest" description="Disordered" evidence="6">
    <location>
        <begin position="84"/>
        <end position="106"/>
    </location>
</feature>
<dbReference type="PANTHER" id="PTHR22950:SF461">
    <property type="entry name" value="AMINO ACID TRANSPORTER TRANSMEMBRANE DOMAIN-CONTAINING PROTEIN"/>
    <property type="match status" value="1"/>
</dbReference>
<feature type="domain" description="Amino acid transporter transmembrane" evidence="8">
    <location>
        <begin position="143"/>
        <end position="520"/>
    </location>
</feature>
<feature type="transmembrane region" description="Helical" evidence="7">
    <location>
        <begin position="209"/>
        <end position="227"/>
    </location>
</feature>
<feature type="compositionally biased region" description="Basic and acidic residues" evidence="6">
    <location>
        <begin position="94"/>
        <end position="106"/>
    </location>
</feature>
<accession>A0A2J6RQ25</accession>
<dbReference type="Proteomes" id="UP000235786">
    <property type="component" value="Unassembled WGS sequence"/>
</dbReference>
<feature type="transmembrane region" description="Helical" evidence="7">
    <location>
        <begin position="421"/>
        <end position="446"/>
    </location>
</feature>
<dbReference type="AlphaFoldDB" id="A0A2J6RQ25"/>
<dbReference type="GO" id="GO:0016020">
    <property type="term" value="C:membrane"/>
    <property type="evidence" value="ECO:0007669"/>
    <property type="project" value="UniProtKB-SubCell"/>
</dbReference>
<sequence>MAATGEIAAIAADGGDPRFPPEYQGPIPPSNRLLHDPKVSFYEYTYYAKLTRQEEEDSFRTNPPTVGLMQVLFPTKSAGGVTPINVNGSNGSGSDDKGISEKKVGEPRQTIEISEAEWTNASRAVRTASGSACFYLITTDILGPFGVGFSMGCLGWGPGIGLFTVFGLLAGYSGWLLWNVFLGVDSYQFPAKNYGDLAFRAWGRPLRHIVNFLQGLQLLISVGVIVISNGQALSQISKFRLCYAVCCLIWAIAGFVIGQVRTLQKFGILANAAVFLNLLIMFITMGVFAHSPPNYPISVLGSAGGVVNPDTITPSNATGVNVYANFTQPPIIHYNGMPSKDLTVGIFGLMQGVYAYAGAQLFVEFMAELRRPRDFLKAMWGAQFFIYSCYMIYGCYTYFWQGQYSYQISYQGVSPYSWQTVGNVLAVISGLIAAALYGNIGIKVIYNNLLMEWFHAPPLITKRGKILWSVIVPIYWIIAFILAASIPDFFGLTGVTAAVCFVQFTYTFPPLIALGYRIQKHALQEGEGFDPATGVVTLHDHGIRRLIRGFFADKWYYNVLHVLYVIGALSVSGLGAYSSITQLISAFEIPQLNAFSCTSPLNLG</sequence>
<evidence type="ECO:0000256" key="5">
    <source>
        <dbReference type="ARBA" id="ARBA00023136"/>
    </source>
</evidence>
<feature type="transmembrane region" description="Helical" evidence="7">
    <location>
        <begin position="239"/>
        <end position="257"/>
    </location>
</feature>
<dbReference type="STRING" id="1149755.A0A2J6RQ25"/>
<feature type="transmembrane region" description="Helical" evidence="7">
    <location>
        <begin position="132"/>
        <end position="157"/>
    </location>
</feature>
<feature type="transmembrane region" description="Helical" evidence="7">
    <location>
        <begin position="384"/>
        <end position="401"/>
    </location>
</feature>
<feature type="transmembrane region" description="Helical" evidence="7">
    <location>
        <begin position="466"/>
        <end position="486"/>
    </location>
</feature>
<feature type="transmembrane region" description="Helical" evidence="7">
    <location>
        <begin position="269"/>
        <end position="289"/>
    </location>
</feature>
<feature type="transmembrane region" description="Helical" evidence="7">
    <location>
        <begin position="492"/>
        <end position="514"/>
    </location>
</feature>
<name>A0A2J6RQ25_HYAVF</name>
<feature type="transmembrane region" description="Helical" evidence="7">
    <location>
        <begin position="555"/>
        <end position="577"/>
    </location>
</feature>
<dbReference type="OrthoDB" id="40134at2759"/>
<reference evidence="9 10" key="1">
    <citation type="submission" date="2016-04" db="EMBL/GenBank/DDBJ databases">
        <title>A degradative enzymes factory behind the ericoid mycorrhizal symbiosis.</title>
        <authorList>
            <consortium name="DOE Joint Genome Institute"/>
            <person name="Martino E."/>
            <person name="Morin E."/>
            <person name="Grelet G."/>
            <person name="Kuo A."/>
            <person name="Kohler A."/>
            <person name="Daghino S."/>
            <person name="Barry K."/>
            <person name="Choi C."/>
            <person name="Cichocki N."/>
            <person name="Clum A."/>
            <person name="Copeland A."/>
            <person name="Hainaut M."/>
            <person name="Haridas S."/>
            <person name="Labutti K."/>
            <person name="Lindquist E."/>
            <person name="Lipzen A."/>
            <person name="Khouja H.-R."/>
            <person name="Murat C."/>
            <person name="Ohm R."/>
            <person name="Olson A."/>
            <person name="Spatafora J."/>
            <person name="Veneault-Fourrey C."/>
            <person name="Henrissat B."/>
            <person name="Grigoriev I."/>
            <person name="Martin F."/>
            <person name="Perotto S."/>
        </authorList>
    </citation>
    <scope>NUCLEOTIDE SEQUENCE [LARGE SCALE GENOMIC DNA]</scope>
    <source>
        <strain evidence="9 10">F</strain>
    </source>
</reference>
<protein>
    <submittedName>
        <fullName evidence="9">Transmembrane amino acid transporter protein</fullName>
    </submittedName>
</protein>
<feature type="transmembrane region" description="Helical" evidence="7">
    <location>
        <begin position="163"/>
        <end position="184"/>
    </location>
</feature>
<evidence type="ECO:0000256" key="6">
    <source>
        <dbReference type="SAM" id="MobiDB-lite"/>
    </source>
</evidence>
<feature type="transmembrane region" description="Helical" evidence="7">
    <location>
        <begin position="342"/>
        <end position="363"/>
    </location>
</feature>
<keyword evidence="4 7" id="KW-1133">Transmembrane helix</keyword>
<feature type="compositionally biased region" description="Low complexity" evidence="6">
    <location>
        <begin position="1"/>
        <end position="14"/>
    </location>
</feature>
<organism evidence="9 10">
    <name type="scientific">Hyaloscypha variabilis (strain UAMH 11265 / GT02V1 / F)</name>
    <name type="common">Meliniomyces variabilis</name>
    <dbReference type="NCBI Taxonomy" id="1149755"/>
    <lineage>
        <taxon>Eukaryota</taxon>
        <taxon>Fungi</taxon>
        <taxon>Dikarya</taxon>
        <taxon>Ascomycota</taxon>
        <taxon>Pezizomycotina</taxon>
        <taxon>Leotiomycetes</taxon>
        <taxon>Helotiales</taxon>
        <taxon>Hyaloscyphaceae</taxon>
        <taxon>Hyaloscypha</taxon>
        <taxon>Hyaloscypha variabilis</taxon>
    </lineage>
</organism>
<evidence type="ECO:0000313" key="10">
    <source>
        <dbReference type="Proteomes" id="UP000235786"/>
    </source>
</evidence>
<comment type="similarity">
    <text evidence="2">Belongs to the amino acid/polyamine transporter 2 family.</text>
</comment>
<dbReference type="InterPro" id="IPR013057">
    <property type="entry name" value="AA_transpt_TM"/>
</dbReference>
<evidence type="ECO:0000256" key="2">
    <source>
        <dbReference type="ARBA" id="ARBA00008066"/>
    </source>
</evidence>
<keyword evidence="3 7" id="KW-0812">Transmembrane</keyword>
<evidence type="ECO:0000256" key="1">
    <source>
        <dbReference type="ARBA" id="ARBA00004141"/>
    </source>
</evidence>
<dbReference type="PANTHER" id="PTHR22950">
    <property type="entry name" value="AMINO ACID TRANSPORTER"/>
    <property type="match status" value="1"/>
</dbReference>
<keyword evidence="10" id="KW-1185">Reference proteome</keyword>
<feature type="region of interest" description="Disordered" evidence="6">
    <location>
        <begin position="1"/>
        <end position="31"/>
    </location>
</feature>
<gene>
    <name evidence="9" type="ORF">L207DRAFT_544028</name>
</gene>
<evidence type="ECO:0000259" key="8">
    <source>
        <dbReference type="Pfam" id="PF01490"/>
    </source>
</evidence>